<evidence type="ECO:0000256" key="1">
    <source>
        <dbReference type="ARBA" id="ARBA00023125"/>
    </source>
</evidence>
<dbReference type="InterPro" id="IPR036271">
    <property type="entry name" value="Tet_transcr_reg_TetR-rel_C_sf"/>
</dbReference>
<dbReference type="EMBL" id="AFBE01000010">
    <property type="protein sequence ID" value="EGF18215.1"/>
    <property type="molecule type" value="Genomic_DNA"/>
</dbReference>
<dbReference type="InterPro" id="IPR050624">
    <property type="entry name" value="HTH-type_Tx_Regulator"/>
</dbReference>
<dbReference type="PATRIC" id="fig|888818.3.peg.1484"/>
<dbReference type="InterPro" id="IPR009057">
    <property type="entry name" value="Homeodomain-like_sf"/>
</dbReference>
<sequence length="220" mass="25952">MSVKCYTDHKEAEIMRDVKEVEVRRAEIMSAALQLFAQKGYLKTRTQDIIDKLGISRGLLYYHFKDKEDILYCLIEKNSEPLLRKLEKISYQPNVGAKEKIRTFIEATLIQEESRTQENQVLQETVNLETNRYVLDRFYHRLCERMIVFFTHILEEGQKSGDFHLKYPHETASFLMTAYVFVSNDIKMSQEKPETLQDYLTSFQAILEKTLGLEESIFLE</sequence>
<reference evidence="4 5" key="1">
    <citation type="submission" date="2011-02" db="EMBL/GenBank/DDBJ databases">
        <authorList>
            <person name="Muzny D."/>
            <person name="Qin X."/>
            <person name="Deng J."/>
            <person name="Jiang H."/>
            <person name="Liu Y."/>
            <person name="Qu J."/>
            <person name="Song X.-Z."/>
            <person name="Zhang L."/>
            <person name="Thornton R."/>
            <person name="Coyle M."/>
            <person name="Francisco L."/>
            <person name="Jackson L."/>
            <person name="Javaid M."/>
            <person name="Korchina V."/>
            <person name="Kovar C."/>
            <person name="Mata R."/>
            <person name="Mathew T."/>
            <person name="Ngo R."/>
            <person name="Nguyen L."/>
            <person name="Nguyen N."/>
            <person name="Okwuonu G."/>
            <person name="Ongeri F."/>
            <person name="Pham C."/>
            <person name="Simmons D."/>
            <person name="Wilczek-Boney K."/>
            <person name="Hale W."/>
            <person name="Jakkamsetti A."/>
            <person name="Pham P."/>
            <person name="Ruth R."/>
            <person name="San Lucas F."/>
            <person name="Warren J."/>
            <person name="Zhang J."/>
            <person name="Zhao Z."/>
            <person name="Zhou C."/>
            <person name="Zhu D."/>
            <person name="Lee S."/>
            <person name="Bess C."/>
            <person name="Blankenburg K."/>
            <person name="Forbes L."/>
            <person name="Fu Q."/>
            <person name="Gubbala S."/>
            <person name="Hirani K."/>
            <person name="Jayaseelan J.C."/>
            <person name="Lara F."/>
            <person name="Munidasa M."/>
            <person name="Palculict T."/>
            <person name="Patil S."/>
            <person name="Pu L.-L."/>
            <person name="Saada N."/>
            <person name="Tang L."/>
            <person name="Weissenberger G."/>
            <person name="Zhu Y."/>
            <person name="Hemphill L."/>
            <person name="Shang Y."/>
            <person name="Youmans B."/>
            <person name="Ayvaz T."/>
            <person name="Ross M."/>
            <person name="Santibanez J."/>
            <person name="Aqrawi P."/>
            <person name="Gross S."/>
            <person name="Joshi V."/>
            <person name="Fowler G."/>
            <person name="Nazareth L."/>
            <person name="Reid J."/>
            <person name="Worley K."/>
            <person name="Petrosino J."/>
            <person name="Highlander S."/>
            <person name="Gibbs R."/>
        </authorList>
    </citation>
    <scope>NUCLEOTIDE SEQUENCE [LARGE SCALE GENOMIC DNA]</scope>
    <source>
        <strain evidence="4 5">SK408</strain>
    </source>
</reference>
<evidence type="ECO:0000313" key="4">
    <source>
        <dbReference type="EMBL" id="EGF18215.1"/>
    </source>
</evidence>
<name>F2CFU6_STRSA</name>
<dbReference type="AlphaFoldDB" id="F2CFU6"/>
<keyword evidence="1 2" id="KW-0238">DNA-binding</keyword>
<evidence type="ECO:0000313" key="5">
    <source>
        <dbReference type="Proteomes" id="UP000004826"/>
    </source>
</evidence>
<evidence type="ECO:0000259" key="3">
    <source>
        <dbReference type="PROSITE" id="PS50977"/>
    </source>
</evidence>
<dbReference type="Gene3D" id="1.10.357.10">
    <property type="entry name" value="Tetracycline Repressor, domain 2"/>
    <property type="match status" value="1"/>
</dbReference>
<gene>
    <name evidence="4" type="ORF">HMPREF9391_1523</name>
</gene>
<feature type="domain" description="HTH tetR-type" evidence="3">
    <location>
        <begin position="22"/>
        <end position="82"/>
    </location>
</feature>
<dbReference type="HOGENOM" id="CLU_069356_29_2_9"/>
<dbReference type="PROSITE" id="PS50977">
    <property type="entry name" value="HTH_TETR_2"/>
    <property type="match status" value="1"/>
</dbReference>
<comment type="caution">
    <text evidence="4">The sequence shown here is derived from an EMBL/GenBank/DDBJ whole genome shotgun (WGS) entry which is preliminary data.</text>
</comment>
<dbReference type="GO" id="GO:0003677">
    <property type="term" value="F:DNA binding"/>
    <property type="evidence" value="ECO:0007669"/>
    <property type="project" value="UniProtKB-UniRule"/>
</dbReference>
<protein>
    <submittedName>
        <fullName evidence="4">Transcriptional regulator</fullName>
    </submittedName>
</protein>
<dbReference type="InterPro" id="IPR001647">
    <property type="entry name" value="HTH_TetR"/>
</dbReference>
<proteinExistence type="predicted"/>
<dbReference type="RefSeq" id="WP_002918091.1">
    <property type="nucleotide sequence ID" value="NZ_GL878562.1"/>
</dbReference>
<evidence type="ECO:0000256" key="2">
    <source>
        <dbReference type="PROSITE-ProRule" id="PRU00335"/>
    </source>
</evidence>
<feature type="DNA-binding region" description="H-T-H motif" evidence="2">
    <location>
        <begin position="45"/>
        <end position="64"/>
    </location>
</feature>
<accession>F2CFU6</accession>
<dbReference type="PANTHER" id="PTHR43479">
    <property type="entry name" value="ACREF/ENVCD OPERON REPRESSOR-RELATED"/>
    <property type="match status" value="1"/>
</dbReference>
<dbReference type="PANTHER" id="PTHR43479:SF11">
    <property type="entry name" value="ACREF_ENVCD OPERON REPRESSOR-RELATED"/>
    <property type="match status" value="1"/>
</dbReference>
<organism evidence="4 5">
    <name type="scientific">Streptococcus sanguinis SK408</name>
    <dbReference type="NCBI Taxonomy" id="888818"/>
    <lineage>
        <taxon>Bacteria</taxon>
        <taxon>Bacillati</taxon>
        <taxon>Bacillota</taxon>
        <taxon>Bacilli</taxon>
        <taxon>Lactobacillales</taxon>
        <taxon>Streptococcaceae</taxon>
        <taxon>Streptococcus</taxon>
    </lineage>
</organism>
<dbReference type="Proteomes" id="UP000004826">
    <property type="component" value="Unassembled WGS sequence"/>
</dbReference>
<dbReference type="SUPFAM" id="SSF46689">
    <property type="entry name" value="Homeodomain-like"/>
    <property type="match status" value="1"/>
</dbReference>
<dbReference type="Pfam" id="PF00440">
    <property type="entry name" value="TetR_N"/>
    <property type="match status" value="1"/>
</dbReference>
<dbReference type="SUPFAM" id="SSF48498">
    <property type="entry name" value="Tetracyclin repressor-like, C-terminal domain"/>
    <property type="match status" value="1"/>
</dbReference>
<dbReference type="PRINTS" id="PR00455">
    <property type="entry name" value="HTHTETR"/>
</dbReference>